<gene>
    <name evidence="1" type="ORF">F443_01683</name>
</gene>
<dbReference type="AlphaFoldDB" id="V9FVZ8"/>
<protein>
    <submittedName>
        <fullName evidence="1">Uncharacterized protein</fullName>
    </submittedName>
</protein>
<dbReference type="EMBL" id="ANIZ01000279">
    <property type="protein sequence ID" value="ETI55654.1"/>
    <property type="molecule type" value="Genomic_DNA"/>
</dbReference>
<evidence type="ECO:0000313" key="2">
    <source>
        <dbReference type="Proteomes" id="UP000018721"/>
    </source>
</evidence>
<dbReference type="EMBL" id="ANIZ01000279">
    <property type="protein sequence ID" value="ETI55652.1"/>
    <property type="molecule type" value="Genomic_DNA"/>
</dbReference>
<dbReference type="HOGENOM" id="CLU_2089585_0_0_1"/>
<name>V9FVZ8_PHYNI</name>
<dbReference type="EMBL" id="ANIZ01000279">
    <property type="protein sequence ID" value="ETI55653.1"/>
    <property type="molecule type" value="Genomic_DNA"/>
</dbReference>
<proteinExistence type="predicted"/>
<keyword evidence="2" id="KW-1185">Reference proteome</keyword>
<comment type="caution">
    <text evidence="1">The sequence shown here is derived from an EMBL/GenBank/DDBJ whole genome shotgun (WGS) entry which is preliminary data.</text>
</comment>
<accession>V9FVZ8</accession>
<evidence type="ECO:0000313" key="1">
    <source>
        <dbReference type="EMBL" id="ETI55654.1"/>
    </source>
</evidence>
<sequence>LSRVGTVRTVLLARLTLHNFKVMSCGKRRRLERLRAPVSMRVCIEVVPVIKKAPLCALAVVALVPLALRARVMTRTGGAAACGRLGRVGAMAKDGWGVRASPAKCGSVACQDPAGMR</sequence>
<reference evidence="1 2" key="1">
    <citation type="submission" date="2013-11" db="EMBL/GenBank/DDBJ databases">
        <title>The Genome Sequence of Phytophthora parasitica P1569.</title>
        <authorList>
            <consortium name="The Broad Institute Genomics Platform"/>
            <person name="Russ C."/>
            <person name="Tyler B."/>
            <person name="Panabieres F."/>
            <person name="Shan W."/>
            <person name="Tripathy S."/>
            <person name="Grunwald N."/>
            <person name="Machado M."/>
            <person name="Johnson C.S."/>
            <person name="Arredondo F."/>
            <person name="Hong C."/>
            <person name="Coffey M."/>
            <person name="Young S.K."/>
            <person name="Zeng Q."/>
            <person name="Gargeya S."/>
            <person name="Fitzgerald M."/>
            <person name="Abouelleil A."/>
            <person name="Alvarado L."/>
            <person name="Chapman S.B."/>
            <person name="Gainer-Dewar J."/>
            <person name="Goldberg J."/>
            <person name="Griggs A."/>
            <person name="Gujja S."/>
            <person name="Hansen M."/>
            <person name="Howarth C."/>
            <person name="Imamovic A."/>
            <person name="Ireland A."/>
            <person name="Larimer J."/>
            <person name="McCowan C."/>
            <person name="Murphy C."/>
            <person name="Pearson M."/>
            <person name="Poon T.W."/>
            <person name="Priest M."/>
            <person name="Roberts A."/>
            <person name="Saif S."/>
            <person name="Shea T."/>
            <person name="Sykes S."/>
            <person name="Wortman J."/>
            <person name="Nusbaum C."/>
            <person name="Birren B."/>
        </authorList>
    </citation>
    <scope>NUCLEOTIDE SEQUENCE [LARGE SCALE GENOMIC DNA]</scope>
    <source>
        <strain evidence="1 2">P1569</strain>
    </source>
</reference>
<dbReference type="Proteomes" id="UP000018721">
    <property type="component" value="Unassembled WGS sequence"/>
</dbReference>
<organism evidence="1 2">
    <name type="scientific">Phytophthora nicotianae P1569</name>
    <dbReference type="NCBI Taxonomy" id="1317065"/>
    <lineage>
        <taxon>Eukaryota</taxon>
        <taxon>Sar</taxon>
        <taxon>Stramenopiles</taxon>
        <taxon>Oomycota</taxon>
        <taxon>Peronosporomycetes</taxon>
        <taxon>Peronosporales</taxon>
        <taxon>Peronosporaceae</taxon>
        <taxon>Phytophthora</taxon>
    </lineage>
</organism>
<feature type="non-terminal residue" evidence="1">
    <location>
        <position position="1"/>
    </location>
</feature>